<evidence type="ECO:0000313" key="3">
    <source>
        <dbReference type="EMBL" id="MBB4746451.1"/>
    </source>
</evidence>
<organism evidence="3 4">
    <name type="scientific">Actinoplanes lobatus</name>
    <dbReference type="NCBI Taxonomy" id="113568"/>
    <lineage>
        <taxon>Bacteria</taxon>
        <taxon>Bacillati</taxon>
        <taxon>Actinomycetota</taxon>
        <taxon>Actinomycetes</taxon>
        <taxon>Micromonosporales</taxon>
        <taxon>Micromonosporaceae</taxon>
        <taxon>Actinoplanes</taxon>
    </lineage>
</organism>
<dbReference type="EMBL" id="BOMP01000168">
    <property type="protein sequence ID" value="GIE45645.1"/>
    <property type="molecule type" value="Genomic_DNA"/>
</dbReference>
<dbReference type="EMBL" id="JACHNC010000001">
    <property type="protein sequence ID" value="MBB4746451.1"/>
    <property type="molecule type" value="Genomic_DNA"/>
</dbReference>
<evidence type="ECO:0000313" key="2">
    <source>
        <dbReference type="EMBL" id="GIE45645.1"/>
    </source>
</evidence>
<dbReference type="AlphaFoldDB" id="A0A7W7H9G2"/>
<keyword evidence="5" id="KW-1185">Reference proteome</keyword>
<dbReference type="RefSeq" id="WP_188119243.1">
    <property type="nucleotide sequence ID" value="NZ_BOMP01000168.1"/>
</dbReference>
<evidence type="ECO:0000256" key="1">
    <source>
        <dbReference type="SAM" id="Phobius"/>
    </source>
</evidence>
<accession>A0A7W7H9G2</accession>
<keyword evidence="1" id="KW-0472">Membrane</keyword>
<evidence type="ECO:0000313" key="4">
    <source>
        <dbReference type="Proteomes" id="UP000590511"/>
    </source>
</evidence>
<comment type="caution">
    <text evidence="3">The sequence shown here is derived from an EMBL/GenBank/DDBJ whole genome shotgun (WGS) entry which is preliminary data.</text>
</comment>
<evidence type="ECO:0000313" key="5">
    <source>
        <dbReference type="Proteomes" id="UP000631312"/>
    </source>
</evidence>
<dbReference type="Proteomes" id="UP000590511">
    <property type="component" value="Unassembled WGS sequence"/>
</dbReference>
<keyword evidence="1" id="KW-1133">Transmembrane helix</keyword>
<sequence>MSERPRGAAGMNERVFRRLRARNDPFSGTVVPRLRHIERDLDAVITDAQSRDWSADRPDQVVFARLAQARRRVRAARRFPVGGPADPVAVLLGAVAGAGVAGGLLWAGGAAAVRPVPLAVVAVAGLWAALAAVAVLRRLRRRWDRDTHPGRAPIDDPYLYAALRRRIETCAAAARDHRSHRRRGAATELEYALDWLSAAQSELPRR</sequence>
<feature type="transmembrane region" description="Helical" evidence="1">
    <location>
        <begin position="88"/>
        <end position="109"/>
    </location>
</feature>
<protein>
    <submittedName>
        <fullName evidence="3">Uncharacterized protein</fullName>
    </submittedName>
</protein>
<reference evidence="3 4" key="1">
    <citation type="submission" date="2020-08" db="EMBL/GenBank/DDBJ databases">
        <title>Sequencing the genomes of 1000 actinobacteria strains.</title>
        <authorList>
            <person name="Klenk H.-P."/>
        </authorList>
    </citation>
    <scope>NUCLEOTIDE SEQUENCE [LARGE SCALE GENOMIC DNA]</scope>
    <source>
        <strain evidence="3 4">DSM 43150</strain>
    </source>
</reference>
<gene>
    <name evidence="2" type="ORF">Alo02nite_85430</name>
    <name evidence="3" type="ORF">BJ964_000612</name>
</gene>
<proteinExistence type="predicted"/>
<reference evidence="2 5" key="2">
    <citation type="submission" date="2021-01" db="EMBL/GenBank/DDBJ databases">
        <title>Whole genome shotgun sequence of Actinoplanes lobatus NBRC 12513.</title>
        <authorList>
            <person name="Komaki H."/>
            <person name="Tamura T."/>
        </authorList>
    </citation>
    <scope>NUCLEOTIDE SEQUENCE [LARGE SCALE GENOMIC DNA]</scope>
    <source>
        <strain evidence="2 5">NBRC 12513</strain>
    </source>
</reference>
<feature type="transmembrane region" description="Helical" evidence="1">
    <location>
        <begin position="115"/>
        <end position="136"/>
    </location>
</feature>
<keyword evidence="1" id="KW-0812">Transmembrane</keyword>
<dbReference type="Proteomes" id="UP000631312">
    <property type="component" value="Unassembled WGS sequence"/>
</dbReference>
<name>A0A7W7H9G2_9ACTN</name>